<feature type="region of interest" description="Disordered" evidence="1">
    <location>
        <begin position="88"/>
        <end position="110"/>
    </location>
</feature>
<keyword evidence="3" id="KW-1185">Reference proteome</keyword>
<dbReference type="Proteomes" id="UP001219605">
    <property type="component" value="Chromosome"/>
</dbReference>
<dbReference type="RefSeq" id="WP_275034809.1">
    <property type="nucleotide sequence ID" value="NZ_CP118615.1"/>
</dbReference>
<proteinExistence type="predicted"/>
<evidence type="ECO:0000313" key="2">
    <source>
        <dbReference type="EMBL" id="WDZ87799.1"/>
    </source>
</evidence>
<dbReference type="EMBL" id="CP118615">
    <property type="protein sequence ID" value="WDZ87799.1"/>
    <property type="molecule type" value="Genomic_DNA"/>
</dbReference>
<evidence type="ECO:0000256" key="1">
    <source>
        <dbReference type="SAM" id="MobiDB-lite"/>
    </source>
</evidence>
<evidence type="ECO:0000313" key="3">
    <source>
        <dbReference type="Proteomes" id="UP001219605"/>
    </source>
</evidence>
<accession>A0ABY7ZXJ5</accession>
<sequence length="157" mass="15947">MPPVAFDRPRWWLARWVSRVFTSLAVTVALALSGGALAGNLSAWSEPVPGSVDRLVVFDPTVFGPTAFDSTAFDSTAFDPSMFDPTALRAPADPASSAGAGWSTTLDDTDRTAVPVRFPAGPGDAAPDGGATVGVAPVRPLVGTPAGAVGSRAPPPC</sequence>
<organism evidence="2 3">
    <name type="scientific">Micromonospora cathayae</name>
    <dbReference type="NCBI Taxonomy" id="3028804"/>
    <lineage>
        <taxon>Bacteria</taxon>
        <taxon>Bacillati</taxon>
        <taxon>Actinomycetota</taxon>
        <taxon>Actinomycetes</taxon>
        <taxon>Micromonosporales</taxon>
        <taxon>Micromonosporaceae</taxon>
        <taxon>Micromonospora</taxon>
    </lineage>
</organism>
<gene>
    <name evidence="2" type="ORF">PVK37_16025</name>
</gene>
<name>A0ABY7ZXJ5_9ACTN</name>
<reference evidence="2 3" key="1">
    <citation type="submission" date="2023-02" db="EMBL/GenBank/DDBJ databases">
        <authorList>
            <person name="Mo P."/>
        </authorList>
    </citation>
    <scope>NUCLEOTIDE SEQUENCE [LARGE SCALE GENOMIC DNA]</scope>
    <source>
        <strain evidence="2 3">HUAS 3</strain>
    </source>
</reference>
<feature type="compositionally biased region" description="Low complexity" evidence="1">
    <location>
        <begin position="90"/>
        <end position="101"/>
    </location>
</feature>
<protein>
    <submittedName>
        <fullName evidence="2">Uncharacterized protein</fullName>
    </submittedName>
</protein>